<feature type="domain" description="AMP-binding enzyme C-terminal" evidence="2">
    <location>
        <begin position="458"/>
        <end position="533"/>
    </location>
</feature>
<evidence type="ECO:0000259" key="2">
    <source>
        <dbReference type="Pfam" id="PF13193"/>
    </source>
</evidence>
<dbReference type="InterPro" id="IPR045851">
    <property type="entry name" value="AMP-bd_C_sf"/>
</dbReference>
<dbReference type="NCBIfam" id="NF005863">
    <property type="entry name" value="PRK07798.1"/>
    <property type="match status" value="1"/>
</dbReference>
<reference evidence="4" key="1">
    <citation type="submission" date="2016-07" db="EMBL/GenBank/DDBJ databases">
        <title>Sequence Frankia sp. strain CcI1.17.</title>
        <authorList>
            <person name="Ghodhbane-Gtari F."/>
            <person name="Swanson E."/>
            <person name="Gueddou A."/>
            <person name="Morris K."/>
            <person name="Hezbri K."/>
            <person name="Ktari A."/>
            <person name="Nouioui I."/>
            <person name="Abebe-Akele F."/>
            <person name="Simpson S."/>
            <person name="Thomas K."/>
            <person name="Gtari M."/>
            <person name="Tisa L.S."/>
            <person name="Hurst S."/>
        </authorList>
    </citation>
    <scope>NUCLEOTIDE SEQUENCE [LARGE SCALE GENOMIC DNA]</scope>
    <source>
        <strain evidence="4">Cc1.17</strain>
    </source>
</reference>
<dbReference type="SUPFAM" id="SSF56801">
    <property type="entry name" value="Acetyl-CoA synthetase-like"/>
    <property type="match status" value="1"/>
</dbReference>
<organism evidence="3 4">
    <name type="scientific">Parafrankia colletiae</name>
    <dbReference type="NCBI Taxonomy" id="573497"/>
    <lineage>
        <taxon>Bacteria</taxon>
        <taxon>Bacillati</taxon>
        <taxon>Actinomycetota</taxon>
        <taxon>Actinomycetes</taxon>
        <taxon>Frankiales</taxon>
        <taxon>Frankiaceae</taxon>
        <taxon>Parafrankia</taxon>
    </lineage>
</organism>
<dbReference type="InterPro" id="IPR020845">
    <property type="entry name" value="AMP-binding_CS"/>
</dbReference>
<gene>
    <name evidence="3" type="ORF">CC117_14030</name>
</gene>
<dbReference type="PANTHER" id="PTHR43767">
    <property type="entry name" value="LONG-CHAIN-FATTY-ACID--COA LIGASE"/>
    <property type="match status" value="1"/>
</dbReference>
<dbReference type="InterPro" id="IPR042099">
    <property type="entry name" value="ANL_N_sf"/>
</dbReference>
<dbReference type="RefSeq" id="WP_071083401.1">
    <property type="nucleotide sequence ID" value="NZ_MBLM01000080.1"/>
</dbReference>
<keyword evidence="4" id="KW-1185">Reference proteome</keyword>
<dbReference type="Pfam" id="PF00501">
    <property type="entry name" value="AMP-binding"/>
    <property type="match status" value="1"/>
</dbReference>
<dbReference type="OrthoDB" id="3443462at2"/>
<dbReference type="Gene3D" id="3.40.50.12780">
    <property type="entry name" value="N-terminal domain of ligase-like"/>
    <property type="match status" value="1"/>
</dbReference>
<proteinExistence type="predicted"/>
<accession>A0A1S1R002</accession>
<evidence type="ECO:0000313" key="3">
    <source>
        <dbReference type="EMBL" id="OHV40278.1"/>
    </source>
</evidence>
<dbReference type="InterPro" id="IPR025110">
    <property type="entry name" value="AMP-bd_C"/>
</dbReference>
<name>A0A1S1R002_9ACTN</name>
<dbReference type="GO" id="GO:0016878">
    <property type="term" value="F:acid-thiol ligase activity"/>
    <property type="evidence" value="ECO:0007669"/>
    <property type="project" value="UniProtKB-ARBA"/>
</dbReference>
<dbReference type="PROSITE" id="PS00455">
    <property type="entry name" value="AMP_BINDING"/>
    <property type="match status" value="1"/>
</dbReference>
<dbReference type="Pfam" id="PF13193">
    <property type="entry name" value="AMP-binding_C"/>
    <property type="match status" value="1"/>
</dbReference>
<sequence>MTTQEWSLPAVLDVVTDVAPDRDMLVSATTRRSYAQVRDRTRHLAAHFRQHGLGVRRERRELRRWECGQSPVALVMSNCPEYLETMIGAFRARAVPFNVNHHYAPREIGALLSQVGAEAVVYHRRLGPKIAQGARLDDRLDGDLSGLLLIDVDDGSGVAPLPGSTSFVAAVADAEGVHDLPMPSPDDLYLVCTGGTTGTPKGVLWRQGDVYVSATGGVEGATRDVIAEIAEAGAGVWFAAPPLMHGASQWTAFAGLVNGGTVVLHDDSRPFDAREILRTVERERVTMMSIVGDAYARPLVDEISAGSYDLTSLVRLGTGGATTSTGLKQALLDLLPQLTVVDGYGASETGGMAFGTSTSGRPAHRFRLSAGAAVLSADRSRFLDPRDDEVGWTARVGRIPLGYLGDRVRTEQTFPLVDGRRTSVPGDRAHYNSDGDIIVLGRDAMVVNTGGEKVFVEEVEEVLRQHPDILDALVVGRPNDRYGEEVVALVQLRAGAQLSPAAVREHVAGQVARFKAPRAVLLCPRIGRHATGKADYIWARRAALAAVSATVPTT</sequence>
<protein>
    <submittedName>
        <fullName evidence="3">Acyl-CoA synthetase</fullName>
    </submittedName>
</protein>
<feature type="domain" description="AMP-dependent synthetase/ligase" evidence="1">
    <location>
        <begin position="18"/>
        <end position="385"/>
    </location>
</feature>
<evidence type="ECO:0000313" key="4">
    <source>
        <dbReference type="Proteomes" id="UP000179627"/>
    </source>
</evidence>
<dbReference type="InterPro" id="IPR000873">
    <property type="entry name" value="AMP-dep_synth/lig_dom"/>
</dbReference>
<dbReference type="InterPro" id="IPR050237">
    <property type="entry name" value="ATP-dep_AMP-bd_enzyme"/>
</dbReference>
<dbReference type="EMBL" id="MBLM01000080">
    <property type="protein sequence ID" value="OHV40278.1"/>
    <property type="molecule type" value="Genomic_DNA"/>
</dbReference>
<dbReference type="AlphaFoldDB" id="A0A1S1R002"/>
<evidence type="ECO:0000259" key="1">
    <source>
        <dbReference type="Pfam" id="PF00501"/>
    </source>
</evidence>
<dbReference type="Gene3D" id="3.30.300.30">
    <property type="match status" value="1"/>
</dbReference>
<dbReference type="Proteomes" id="UP000179627">
    <property type="component" value="Unassembled WGS sequence"/>
</dbReference>
<comment type="caution">
    <text evidence="3">The sequence shown here is derived from an EMBL/GenBank/DDBJ whole genome shotgun (WGS) entry which is preliminary data.</text>
</comment>
<dbReference type="PANTHER" id="PTHR43767:SF1">
    <property type="entry name" value="NONRIBOSOMAL PEPTIDE SYNTHASE PES1 (EUROFUNG)-RELATED"/>
    <property type="match status" value="1"/>
</dbReference>